<sequence>MVVDRPLVAVHRQVTEEEVLEGLGSSSVVDGRHSQSLPLRSPSFVWNSKIYLKNDVSQDLDSNLWRQNHLVRSQGPLVIKEPSLASSKGIKYVEGKGKVVANSMVNVTPRGEKALSPFDPEASSSGNNDHSLDVGRGERGADKVSDGNPRLDADSGLVNPWSSNPHIRLDFKEGDVVLFDDCKAVKLNEELEILNSKRLSKALVLKVFGKDLPSHMVAWEIRRLWRHFGQFHFTSLGKGWFHCSFDSEVMLEAALSGGPWFFNGYIVGMERWIADFSSSSMRGLPSPILIRMPHLPLHCWDEENVSRIASRISKPLMLDGNMFHWRRREFARVCVRVKLDEPLPLGVWVDSIAGRFFQNVDYEKISIFCFGCGMIGHVKNDCGQRSPLLDRLEVDVVRNGGGVEEGCRKEVAEGPSYGPWILVSNKNGRKVDQRFKRGKMFNKATKGVKAIEAVQVADKVAKVREEPVCLNVENIATGEGSGICLVFGNPYPNAANKFYVLNMVDAEALDEGVLEGKLEFAGLRGAKAVVSEPGEGLEVRGVDGGVLGTSKSEGELNSEVGIGGESSKVRLAKELRSLGPIKKVTRCRKLDGGGGRRREGSKAKVKEFSLTKDLLKKEIFFLQEEEDNVGWLSEDKLWVLRTKVKELNSILGRLNTWWKQRAKISQVRKPNGELTEDPKEVEKIFFRFFQDKWKEMTCYLDDWPEPSLVLDDADKDYVLLFSDAKIRSIKKIRDIIIDYCGWTGQVVNHQKSTLVIRKTVGRRRKKKIARITGIKLVEEFDYLGTKFALRRLKNDDFHFLLDKSLRLLNIWNMGKLCLFFGRDLVNLISNIRLCQDIEVDILELERTMSGKTISEMIRDEVVMMEGQLDPISWIHKLKLSSRVELFIRRLCKGAIPTADFLFKRKLATCNICPRGCGEVEDVDHVTTSCSKLLSVDSSQSNGLFTDFWHPPPPEWYKIIIDGALKSDYGAGIGGIVQDFKGRFILAFSFYGVQWDIDQLELLAFKAIKGMMKNFLLNAKGIIFEGDNKNVIHFLQNMYSKVKKIGGSIEVDDFSFLKQWNNVIFHYVGRDCNKVADYYANLAFSYNFIWDMFCESTLPSSFVYLVKKECGLMGNSH</sequence>
<keyword evidence="1" id="KW-0479">Metal-binding</keyword>
<proteinExistence type="predicted"/>
<dbReference type="EMBL" id="JANQDX010000007">
    <property type="protein sequence ID" value="KAL0921299.1"/>
    <property type="molecule type" value="Genomic_DNA"/>
</dbReference>
<feature type="region of interest" description="Disordered" evidence="2">
    <location>
        <begin position="111"/>
        <end position="157"/>
    </location>
</feature>
<dbReference type="CDD" id="cd06222">
    <property type="entry name" value="RNase_H_like"/>
    <property type="match status" value="1"/>
</dbReference>
<dbReference type="InterPro" id="IPR002156">
    <property type="entry name" value="RNaseH_domain"/>
</dbReference>
<comment type="caution">
    <text evidence="4">The sequence shown here is derived from an EMBL/GenBank/DDBJ whole genome shotgun (WGS) entry which is preliminary data.</text>
</comment>
<dbReference type="InterPro" id="IPR001878">
    <property type="entry name" value="Znf_CCHC"/>
</dbReference>
<feature type="domain" description="CCHC-type" evidence="3">
    <location>
        <begin position="369"/>
        <end position="382"/>
    </location>
</feature>
<dbReference type="PROSITE" id="PS50158">
    <property type="entry name" value="ZF_CCHC"/>
    <property type="match status" value="1"/>
</dbReference>
<dbReference type="InterPro" id="IPR026960">
    <property type="entry name" value="RVT-Znf"/>
</dbReference>
<dbReference type="InterPro" id="IPR025836">
    <property type="entry name" value="Zn_knuckle_CX2CX4HX4C"/>
</dbReference>
<keyword evidence="1" id="KW-0862">Zinc</keyword>
<keyword evidence="1" id="KW-0863">Zinc-finger</keyword>
<evidence type="ECO:0000256" key="2">
    <source>
        <dbReference type="SAM" id="MobiDB-lite"/>
    </source>
</evidence>
<dbReference type="InterPro" id="IPR012337">
    <property type="entry name" value="RNaseH-like_sf"/>
</dbReference>
<dbReference type="Pfam" id="PF14392">
    <property type="entry name" value="zf-CCHC_4"/>
    <property type="match status" value="1"/>
</dbReference>
<evidence type="ECO:0000313" key="5">
    <source>
        <dbReference type="Proteomes" id="UP001552299"/>
    </source>
</evidence>
<organism evidence="4 5">
    <name type="scientific">Dendrobium thyrsiflorum</name>
    <name type="common">Pinecone-like raceme dendrobium</name>
    <name type="synonym">Orchid</name>
    <dbReference type="NCBI Taxonomy" id="117978"/>
    <lineage>
        <taxon>Eukaryota</taxon>
        <taxon>Viridiplantae</taxon>
        <taxon>Streptophyta</taxon>
        <taxon>Embryophyta</taxon>
        <taxon>Tracheophyta</taxon>
        <taxon>Spermatophyta</taxon>
        <taxon>Magnoliopsida</taxon>
        <taxon>Liliopsida</taxon>
        <taxon>Asparagales</taxon>
        <taxon>Orchidaceae</taxon>
        <taxon>Epidendroideae</taxon>
        <taxon>Malaxideae</taxon>
        <taxon>Dendrobiinae</taxon>
        <taxon>Dendrobium</taxon>
    </lineage>
</organism>
<accession>A0ABD0V8H5</accession>
<name>A0ABD0V8H5_DENTH</name>
<evidence type="ECO:0000313" key="4">
    <source>
        <dbReference type="EMBL" id="KAL0921299.1"/>
    </source>
</evidence>
<feature type="compositionally biased region" description="Basic and acidic residues" evidence="2">
    <location>
        <begin position="130"/>
        <end position="153"/>
    </location>
</feature>
<dbReference type="Pfam" id="PF14111">
    <property type="entry name" value="DUF4283"/>
    <property type="match status" value="1"/>
</dbReference>
<dbReference type="SUPFAM" id="SSF53098">
    <property type="entry name" value="Ribonuclease H-like"/>
    <property type="match status" value="1"/>
</dbReference>
<evidence type="ECO:0000259" key="3">
    <source>
        <dbReference type="PROSITE" id="PS50158"/>
    </source>
</evidence>
<dbReference type="PANTHER" id="PTHR31286:SF99">
    <property type="entry name" value="DUF4283 DOMAIN-CONTAINING PROTEIN"/>
    <property type="match status" value="1"/>
</dbReference>
<evidence type="ECO:0000256" key="1">
    <source>
        <dbReference type="PROSITE-ProRule" id="PRU00047"/>
    </source>
</evidence>
<dbReference type="Pfam" id="PF13966">
    <property type="entry name" value="zf-RVT"/>
    <property type="match status" value="1"/>
</dbReference>
<dbReference type="InterPro" id="IPR044730">
    <property type="entry name" value="RNase_H-like_dom_plant"/>
</dbReference>
<dbReference type="PANTHER" id="PTHR31286">
    <property type="entry name" value="GLYCINE-RICH CELL WALL STRUCTURAL PROTEIN 1.8-LIKE"/>
    <property type="match status" value="1"/>
</dbReference>
<dbReference type="InterPro" id="IPR040256">
    <property type="entry name" value="At4g02000-like"/>
</dbReference>
<dbReference type="GO" id="GO:0008270">
    <property type="term" value="F:zinc ion binding"/>
    <property type="evidence" value="ECO:0007669"/>
    <property type="project" value="UniProtKB-KW"/>
</dbReference>
<dbReference type="AlphaFoldDB" id="A0ABD0V8H5"/>
<dbReference type="Pfam" id="PF13456">
    <property type="entry name" value="RVT_3"/>
    <property type="match status" value="1"/>
</dbReference>
<dbReference type="Gene3D" id="3.30.420.10">
    <property type="entry name" value="Ribonuclease H-like superfamily/Ribonuclease H"/>
    <property type="match status" value="1"/>
</dbReference>
<gene>
    <name evidence="4" type="ORF">M5K25_008358</name>
</gene>
<dbReference type="Proteomes" id="UP001552299">
    <property type="component" value="Unassembled WGS sequence"/>
</dbReference>
<protein>
    <recommendedName>
        <fullName evidence="3">CCHC-type domain-containing protein</fullName>
    </recommendedName>
</protein>
<reference evidence="4 5" key="1">
    <citation type="journal article" date="2024" name="Plant Biotechnol. J.">
        <title>Dendrobium thyrsiflorum genome and its molecular insights into genes involved in important horticultural traits.</title>
        <authorList>
            <person name="Chen B."/>
            <person name="Wang J.Y."/>
            <person name="Zheng P.J."/>
            <person name="Li K.L."/>
            <person name="Liang Y.M."/>
            <person name="Chen X.F."/>
            <person name="Zhang C."/>
            <person name="Zhao X."/>
            <person name="He X."/>
            <person name="Zhang G.Q."/>
            <person name="Liu Z.J."/>
            <person name="Xu Q."/>
        </authorList>
    </citation>
    <scope>NUCLEOTIDE SEQUENCE [LARGE SCALE GENOMIC DNA]</scope>
    <source>
        <strain evidence="4">GZMU011</strain>
    </source>
</reference>
<dbReference type="InterPro" id="IPR036397">
    <property type="entry name" value="RNaseH_sf"/>
</dbReference>
<dbReference type="InterPro" id="IPR025558">
    <property type="entry name" value="DUF4283"/>
</dbReference>
<keyword evidence="5" id="KW-1185">Reference proteome</keyword>